<evidence type="ECO:0000313" key="2">
    <source>
        <dbReference type="Proteomes" id="UP000507470"/>
    </source>
</evidence>
<protein>
    <submittedName>
        <fullName evidence="1">Uncharacterized protein</fullName>
    </submittedName>
</protein>
<name>A0A6J8C4P1_MYTCO</name>
<dbReference type="SUPFAM" id="SSF53098">
    <property type="entry name" value="Ribonuclease H-like"/>
    <property type="match status" value="1"/>
</dbReference>
<organism evidence="1 2">
    <name type="scientific">Mytilus coruscus</name>
    <name type="common">Sea mussel</name>
    <dbReference type="NCBI Taxonomy" id="42192"/>
    <lineage>
        <taxon>Eukaryota</taxon>
        <taxon>Metazoa</taxon>
        <taxon>Spiralia</taxon>
        <taxon>Lophotrochozoa</taxon>
        <taxon>Mollusca</taxon>
        <taxon>Bivalvia</taxon>
        <taxon>Autobranchia</taxon>
        <taxon>Pteriomorphia</taxon>
        <taxon>Mytilida</taxon>
        <taxon>Mytiloidea</taxon>
        <taxon>Mytilidae</taxon>
        <taxon>Mytilinae</taxon>
        <taxon>Mytilus</taxon>
    </lineage>
</organism>
<keyword evidence="2" id="KW-1185">Reference proteome</keyword>
<reference evidence="1 2" key="1">
    <citation type="submission" date="2020-06" db="EMBL/GenBank/DDBJ databases">
        <authorList>
            <person name="Li R."/>
            <person name="Bekaert M."/>
        </authorList>
    </citation>
    <scope>NUCLEOTIDE SEQUENCE [LARGE SCALE GENOMIC DNA]</scope>
    <source>
        <strain evidence="2">wild</strain>
    </source>
</reference>
<dbReference type="InterPro" id="IPR012337">
    <property type="entry name" value="RNaseH-like_sf"/>
</dbReference>
<evidence type="ECO:0000313" key="1">
    <source>
        <dbReference type="EMBL" id="CAC5390080.1"/>
    </source>
</evidence>
<sequence length="168" mass="19294">MSNRQKLLGVPEQLVQDVLTRWNSTQSMLSLLMEHRRTFTDILLVEKVIKKVDVDVFLPKDHECELMNDLSTVVMDLSDVTTYMCSEYSVSFSGVVPIVCGLLRTSSKVLDPDGVIIRKRKDVISDELNHRNQQFDMKTACSTPFIVSLIDTQYKKFSFLSKEERKKA</sequence>
<dbReference type="EMBL" id="CACVKT020004442">
    <property type="protein sequence ID" value="CAC5390080.1"/>
    <property type="molecule type" value="Genomic_DNA"/>
</dbReference>
<dbReference type="Proteomes" id="UP000507470">
    <property type="component" value="Unassembled WGS sequence"/>
</dbReference>
<dbReference type="OrthoDB" id="10023994at2759"/>
<dbReference type="AlphaFoldDB" id="A0A6J8C4P1"/>
<proteinExistence type="predicted"/>
<accession>A0A6J8C4P1</accession>
<gene>
    <name evidence="1" type="ORF">MCOR_25201</name>
</gene>